<accession>A0A1F7X2M5</accession>
<feature type="transmembrane region" description="Helical" evidence="1">
    <location>
        <begin position="87"/>
        <end position="106"/>
    </location>
</feature>
<evidence type="ECO:0000313" key="2">
    <source>
        <dbReference type="EMBL" id="OGM08628.1"/>
    </source>
</evidence>
<evidence type="ECO:0000256" key="1">
    <source>
        <dbReference type="SAM" id="Phobius"/>
    </source>
</evidence>
<dbReference type="Proteomes" id="UP000179219">
    <property type="component" value="Unassembled WGS sequence"/>
</dbReference>
<proteinExistence type="predicted"/>
<feature type="transmembrane region" description="Helical" evidence="1">
    <location>
        <begin position="112"/>
        <end position="129"/>
    </location>
</feature>
<feature type="transmembrane region" description="Helical" evidence="1">
    <location>
        <begin position="57"/>
        <end position="75"/>
    </location>
</feature>
<feature type="transmembrane region" description="Helical" evidence="1">
    <location>
        <begin position="32"/>
        <end position="51"/>
    </location>
</feature>
<organism evidence="2 3">
    <name type="scientific">Candidatus Woesebacteria bacterium RBG_13_34_9</name>
    <dbReference type="NCBI Taxonomy" id="1802477"/>
    <lineage>
        <taxon>Bacteria</taxon>
        <taxon>Candidatus Woeseibacteriota</taxon>
    </lineage>
</organism>
<dbReference type="EMBL" id="MGFP01000042">
    <property type="protein sequence ID" value="OGM08628.1"/>
    <property type="molecule type" value="Genomic_DNA"/>
</dbReference>
<evidence type="ECO:0000313" key="3">
    <source>
        <dbReference type="Proteomes" id="UP000179219"/>
    </source>
</evidence>
<keyword evidence="1" id="KW-0812">Transmembrane</keyword>
<feature type="transmembrane region" description="Helical" evidence="1">
    <location>
        <begin position="5"/>
        <end position="20"/>
    </location>
</feature>
<keyword evidence="1" id="KW-0472">Membrane</keyword>
<feature type="transmembrane region" description="Helical" evidence="1">
    <location>
        <begin position="141"/>
        <end position="166"/>
    </location>
</feature>
<name>A0A1F7X2M5_9BACT</name>
<comment type="caution">
    <text evidence="2">The sequence shown here is derived from an EMBL/GenBank/DDBJ whole genome shotgun (WGS) entry which is preliminary data.</text>
</comment>
<protein>
    <submittedName>
        <fullName evidence="2">Uncharacterized protein</fullName>
    </submittedName>
</protein>
<dbReference type="AlphaFoldDB" id="A0A1F7X2M5"/>
<sequence>MIIKILFSIIIIFIAIYLFWKRLKEDYISSQIFTTFFYILFGVIFFTILSDNFYPKYWFWFGLLGLISGLSLAIYRFKLRLYETIESVVISFLLILSGVLIFNWFLTSDKYSLGYGIINLLLFILFYIFDKHYKKFNWYKSGRVGFSGLAILGIFFLIRIVIASGVGDMISFLGRIDAILSGIISFISFLALYNLSKKLS</sequence>
<keyword evidence="1" id="KW-1133">Transmembrane helix</keyword>
<reference evidence="2 3" key="1">
    <citation type="journal article" date="2016" name="Nat. Commun.">
        <title>Thousands of microbial genomes shed light on interconnected biogeochemical processes in an aquifer system.</title>
        <authorList>
            <person name="Anantharaman K."/>
            <person name="Brown C.T."/>
            <person name="Hug L.A."/>
            <person name="Sharon I."/>
            <person name="Castelle C.J."/>
            <person name="Probst A.J."/>
            <person name="Thomas B.C."/>
            <person name="Singh A."/>
            <person name="Wilkins M.J."/>
            <person name="Karaoz U."/>
            <person name="Brodie E.L."/>
            <person name="Williams K.H."/>
            <person name="Hubbard S.S."/>
            <person name="Banfield J.F."/>
        </authorList>
    </citation>
    <scope>NUCLEOTIDE SEQUENCE [LARGE SCALE GENOMIC DNA]</scope>
</reference>
<feature type="transmembrane region" description="Helical" evidence="1">
    <location>
        <begin position="172"/>
        <end position="195"/>
    </location>
</feature>
<gene>
    <name evidence="2" type="ORF">A2159_03715</name>
</gene>